<comment type="caution">
    <text evidence="1">The sequence shown here is derived from an EMBL/GenBank/DDBJ whole genome shotgun (WGS) entry which is preliminary data.</text>
</comment>
<protein>
    <submittedName>
        <fullName evidence="1">Uncharacterized protein</fullName>
    </submittedName>
</protein>
<keyword evidence="2" id="KW-1185">Reference proteome</keyword>
<accession>A0ABW8PXS7</accession>
<gene>
    <name evidence="1" type="ORF">V6U78_07045</name>
</gene>
<evidence type="ECO:0000313" key="1">
    <source>
        <dbReference type="EMBL" id="MFK7160791.1"/>
    </source>
</evidence>
<proteinExistence type="predicted"/>
<name>A0ABW8PXS7_9GAMM</name>
<dbReference type="RefSeq" id="WP_405338854.1">
    <property type="nucleotide sequence ID" value="NZ_JBANFI010000004.1"/>
</dbReference>
<organism evidence="1 2">
    <name type="scientific">Marinospirillum alkalitolerans</name>
    <dbReference type="NCBI Taxonomy" id="3123374"/>
    <lineage>
        <taxon>Bacteria</taxon>
        <taxon>Pseudomonadati</taxon>
        <taxon>Pseudomonadota</taxon>
        <taxon>Gammaproteobacteria</taxon>
        <taxon>Oceanospirillales</taxon>
        <taxon>Oceanospirillaceae</taxon>
        <taxon>Marinospirillum</taxon>
    </lineage>
</organism>
<reference evidence="1 2" key="1">
    <citation type="submission" date="2024-02" db="EMBL/GenBank/DDBJ databases">
        <title>Marinospirillum sp. MEB 164 isolated from Lonar lake sediment.</title>
        <authorList>
            <person name="Joshi A."/>
            <person name="Thite S."/>
        </authorList>
    </citation>
    <scope>NUCLEOTIDE SEQUENCE [LARGE SCALE GENOMIC DNA]</scope>
    <source>
        <strain evidence="1 2">MEB164</strain>
    </source>
</reference>
<dbReference type="Proteomes" id="UP001621714">
    <property type="component" value="Unassembled WGS sequence"/>
</dbReference>
<evidence type="ECO:0000313" key="2">
    <source>
        <dbReference type="Proteomes" id="UP001621714"/>
    </source>
</evidence>
<sequence length="151" mass="16767">MTSSLPPLTEEIQDACKLVSLEKVDSVEPKITIADAYFLIGESDGYVEISVILEYDLISDGQAYRAKTHTRFYDWRGTAAFEARLNSVSGSYFNDLAHYPQKVTEAMSFSLVQISHQLGRPLETLPPFAEQAQQALALSQKAGASHEIDYC</sequence>
<dbReference type="EMBL" id="JBANFI010000004">
    <property type="protein sequence ID" value="MFK7160791.1"/>
    <property type="molecule type" value="Genomic_DNA"/>
</dbReference>